<organism evidence="1 2">
    <name type="scientific">Glycomyces terrestris</name>
    <dbReference type="NCBI Taxonomy" id="2493553"/>
    <lineage>
        <taxon>Bacteria</taxon>
        <taxon>Bacillati</taxon>
        <taxon>Actinomycetota</taxon>
        <taxon>Actinomycetes</taxon>
        <taxon>Glycomycetales</taxon>
        <taxon>Glycomycetaceae</taxon>
        <taxon>Glycomyces</taxon>
    </lineage>
</organism>
<evidence type="ECO:0000313" key="1">
    <source>
        <dbReference type="EMBL" id="RRR95552.1"/>
    </source>
</evidence>
<dbReference type="AlphaFoldDB" id="A0A426URC2"/>
<evidence type="ECO:0000313" key="2">
    <source>
        <dbReference type="Proteomes" id="UP000277256"/>
    </source>
</evidence>
<keyword evidence="2" id="KW-1185">Reference proteome</keyword>
<evidence type="ECO:0008006" key="3">
    <source>
        <dbReference type="Google" id="ProtNLM"/>
    </source>
</evidence>
<dbReference type="Proteomes" id="UP000277256">
    <property type="component" value="Unassembled WGS sequence"/>
</dbReference>
<sequence length="73" mass="7878">MQTIAARFPAYAALTDDQLLELIEETGIALAESARGAHERAVFRMDTVAMRLGIAEEIEPLAAYLVGENGDLS</sequence>
<proteinExistence type="predicted"/>
<comment type="caution">
    <text evidence="1">The sequence shown here is derived from an EMBL/GenBank/DDBJ whole genome shotgun (WGS) entry which is preliminary data.</text>
</comment>
<gene>
    <name evidence="1" type="ORF">EIW28_23880</name>
</gene>
<protein>
    <recommendedName>
        <fullName evidence="3">DUF222 domain-containing protein</fullName>
    </recommendedName>
</protein>
<name>A0A426URC2_9ACTN</name>
<accession>A0A426URC2</accession>
<reference evidence="1 2" key="1">
    <citation type="submission" date="2018-12" db="EMBL/GenBank/DDBJ databases">
        <title>Glycomyces sp. YIM 121974 draft genome.</title>
        <authorList>
            <person name="Li Q."/>
        </authorList>
    </citation>
    <scope>NUCLEOTIDE SEQUENCE [LARGE SCALE GENOMIC DNA]</scope>
    <source>
        <strain evidence="1 2">YIM 121974</strain>
    </source>
</reference>
<dbReference type="EMBL" id="RSEB01000012">
    <property type="protein sequence ID" value="RRR95552.1"/>
    <property type="molecule type" value="Genomic_DNA"/>
</dbReference>
<dbReference type="RefSeq" id="WP_125250230.1">
    <property type="nucleotide sequence ID" value="NZ_RSEB01000012.1"/>
</dbReference>